<dbReference type="PROSITE" id="PS51296">
    <property type="entry name" value="RIESKE"/>
    <property type="match status" value="1"/>
</dbReference>
<dbReference type="Proteomes" id="UP000005870">
    <property type="component" value="Chromosome"/>
</dbReference>
<dbReference type="STRING" id="1045855.DSC_09140"/>
<dbReference type="SUPFAM" id="SSF50022">
    <property type="entry name" value="ISP domain"/>
    <property type="match status" value="1"/>
</dbReference>
<keyword evidence="2" id="KW-0479">Metal-binding</keyword>
<organism evidence="6 7">
    <name type="scientific">Pseudoxanthomonas spadix (strain BD-a59)</name>
    <dbReference type="NCBI Taxonomy" id="1045855"/>
    <lineage>
        <taxon>Bacteria</taxon>
        <taxon>Pseudomonadati</taxon>
        <taxon>Pseudomonadota</taxon>
        <taxon>Gammaproteobacteria</taxon>
        <taxon>Lysobacterales</taxon>
        <taxon>Lysobacteraceae</taxon>
        <taxon>Pseudoxanthomonas</taxon>
    </lineage>
</organism>
<dbReference type="KEGG" id="psd:DSC_09140"/>
<evidence type="ECO:0000259" key="5">
    <source>
        <dbReference type="PROSITE" id="PS51296"/>
    </source>
</evidence>
<dbReference type="eggNOG" id="COG2146">
    <property type="taxonomic scope" value="Bacteria"/>
</dbReference>
<dbReference type="AlphaFoldDB" id="G7UWH1"/>
<dbReference type="Pfam" id="PF00355">
    <property type="entry name" value="Rieske"/>
    <property type="match status" value="1"/>
</dbReference>
<accession>G7UWH1</accession>
<sequence>MTFLAQTADVQPDCGTLVELAGRAPIAVFRLGDEFFATDDTCTHGAASLCDGEIFDGQVECPFHGGTFDIRTGAATTFPCTKPLAVYPVVVENGRIYARLDSEDGG</sequence>
<keyword evidence="7" id="KW-1185">Reference proteome</keyword>
<dbReference type="EMBL" id="CP003093">
    <property type="protein sequence ID" value="AER56478.1"/>
    <property type="molecule type" value="Genomic_DNA"/>
</dbReference>
<name>G7UWH1_PSEUP</name>
<feature type="domain" description="Rieske" evidence="5">
    <location>
        <begin position="2"/>
        <end position="98"/>
    </location>
</feature>
<dbReference type="HOGENOM" id="CLU_055690_5_2_6"/>
<dbReference type="Gene3D" id="2.102.10.10">
    <property type="entry name" value="Rieske [2Fe-2S] iron-sulphur domain"/>
    <property type="match status" value="1"/>
</dbReference>
<proteinExistence type="predicted"/>
<protein>
    <submittedName>
        <fullName evidence="6">Ferredoxin component of carbazole</fullName>
    </submittedName>
</protein>
<dbReference type="GO" id="GO:0046872">
    <property type="term" value="F:metal ion binding"/>
    <property type="evidence" value="ECO:0007669"/>
    <property type="project" value="UniProtKB-KW"/>
</dbReference>
<evidence type="ECO:0000256" key="2">
    <source>
        <dbReference type="ARBA" id="ARBA00022723"/>
    </source>
</evidence>
<dbReference type="PANTHER" id="PTHR21496">
    <property type="entry name" value="FERREDOXIN-RELATED"/>
    <property type="match status" value="1"/>
</dbReference>
<dbReference type="InterPro" id="IPR017941">
    <property type="entry name" value="Rieske_2Fe-2S"/>
</dbReference>
<dbReference type="CDD" id="cd03528">
    <property type="entry name" value="Rieske_RO_ferredoxin"/>
    <property type="match status" value="1"/>
</dbReference>
<keyword evidence="1" id="KW-0001">2Fe-2S</keyword>
<dbReference type="PANTHER" id="PTHR21496:SF23">
    <property type="entry name" value="3-PHENYLPROPIONATE_CINNAMIC ACID DIOXYGENASE FERREDOXIN SUBUNIT"/>
    <property type="match status" value="1"/>
</dbReference>
<gene>
    <name evidence="6" type="ordered locus">DSC_09140</name>
</gene>
<reference evidence="6 7" key="1">
    <citation type="journal article" date="2012" name="J. Bacteriol.">
        <title>Complete Genome Sequence of the BTEX-Degrading Bacterium Pseudoxanthomonas spadix BD-a59.</title>
        <authorList>
            <person name="Lee S.H."/>
            <person name="Jin H.M."/>
            <person name="Lee H.J."/>
            <person name="Kim J.M."/>
            <person name="Jeon C.O."/>
        </authorList>
    </citation>
    <scope>NUCLEOTIDE SEQUENCE [LARGE SCALE GENOMIC DNA]</scope>
    <source>
        <strain evidence="6 7">BD-a59</strain>
    </source>
</reference>
<evidence type="ECO:0000313" key="7">
    <source>
        <dbReference type="Proteomes" id="UP000005870"/>
    </source>
</evidence>
<dbReference type="GO" id="GO:0051537">
    <property type="term" value="F:2 iron, 2 sulfur cluster binding"/>
    <property type="evidence" value="ECO:0007669"/>
    <property type="project" value="UniProtKB-KW"/>
</dbReference>
<evidence type="ECO:0000256" key="3">
    <source>
        <dbReference type="ARBA" id="ARBA00023004"/>
    </source>
</evidence>
<keyword evidence="4" id="KW-0411">Iron-sulfur</keyword>
<evidence type="ECO:0000256" key="1">
    <source>
        <dbReference type="ARBA" id="ARBA00022714"/>
    </source>
</evidence>
<dbReference type="InterPro" id="IPR036922">
    <property type="entry name" value="Rieske_2Fe-2S_sf"/>
</dbReference>
<keyword evidence="3" id="KW-0408">Iron</keyword>
<evidence type="ECO:0000313" key="6">
    <source>
        <dbReference type="EMBL" id="AER56478.1"/>
    </source>
</evidence>
<evidence type="ECO:0000256" key="4">
    <source>
        <dbReference type="ARBA" id="ARBA00023014"/>
    </source>
</evidence>